<dbReference type="PANTHER" id="PTHR36836">
    <property type="entry name" value="COLANIC ACID BIOSYNTHESIS PROTEIN WCAK"/>
    <property type="match status" value="1"/>
</dbReference>
<protein>
    <recommendedName>
        <fullName evidence="1">Polysaccharide pyruvyl transferase domain-containing protein</fullName>
    </recommendedName>
</protein>
<name>A0ABS4YRV1_9MICC</name>
<organism evidence="2 3">
    <name type="scientific">Arthrobacter stackebrandtii</name>
    <dbReference type="NCBI Taxonomy" id="272161"/>
    <lineage>
        <taxon>Bacteria</taxon>
        <taxon>Bacillati</taxon>
        <taxon>Actinomycetota</taxon>
        <taxon>Actinomycetes</taxon>
        <taxon>Micrococcales</taxon>
        <taxon>Micrococcaceae</taxon>
        <taxon>Arthrobacter</taxon>
    </lineage>
</organism>
<proteinExistence type="predicted"/>
<gene>
    <name evidence="2" type="ORF">JOF48_000325</name>
</gene>
<feature type="domain" description="Polysaccharide pyruvyl transferase" evidence="1">
    <location>
        <begin position="105"/>
        <end position="278"/>
    </location>
</feature>
<evidence type="ECO:0000313" key="2">
    <source>
        <dbReference type="EMBL" id="MBP2411526.1"/>
    </source>
</evidence>
<dbReference type="RefSeq" id="WP_209676695.1">
    <property type="nucleotide sequence ID" value="NZ_JAGIOI010000001.1"/>
</dbReference>
<keyword evidence="3" id="KW-1185">Reference proteome</keyword>
<sequence>MVHASTQSADLRSAGGHNVVSLGEVEPENISALVLGGGEILGANWSQALASTLPRPFDRIVSIGRRILPPETLDFLSRRAKRGTTKLPYLPSGNEFQSSPLLANAIGASSISELSPERRGIAIQALARSTHLSVRDSIGASLLSEYGLDPKLVPDSVAILNRIHPVESVRESGVMTFQCSDPWYRSNERYLISQLVSLSSEFSKIRLVPIGLAGDHSDDRALRKIADTMRDHQVNVELVSVEHIWDVADAIGTSDIFVGSSLHGNITAMAYGIPSVGLCQTPKLTNYLQTWGDGLRPSDVQSNDIANTVRAARLADPNLLRLQAEHLDKLSWSNTVELIERSVK</sequence>
<evidence type="ECO:0000313" key="3">
    <source>
        <dbReference type="Proteomes" id="UP000711614"/>
    </source>
</evidence>
<dbReference type="PANTHER" id="PTHR36836:SF1">
    <property type="entry name" value="COLANIC ACID BIOSYNTHESIS PROTEIN WCAK"/>
    <property type="match status" value="1"/>
</dbReference>
<evidence type="ECO:0000259" key="1">
    <source>
        <dbReference type="Pfam" id="PF04230"/>
    </source>
</evidence>
<dbReference type="InterPro" id="IPR007345">
    <property type="entry name" value="Polysacch_pyruvyl_Trfase"/>
</dbReference>
<dbReference type="Proteomes" id="UP000711614">
    <property type="component" value="Unassembled WGS sequence"/>
</dbReference>
<dbReference type="Pfam" id="PF04230">
    <property type="entry name" value="PS_pyruv_trans"/>
    <property type="match status" value="1"/>
</dbReference>
<accession>A0ABS4YRV1</accession>
<reference evidence="2 3" key="1">
    <citation type="submission" date="2021-03" db="EMBL/GenBank/DDBJ databases">
        <title>Sequencing the genomes of 1000 actinobacteria strains.</title>
        <authorList>
            <person name="Klenk H.-P."/>
        </authorList>
    </citation>
    <scope>NUCLEOTIDE SEQUENCE [LARGE SCALE GENOMIC DNA]</scope>
    <source>
        <strain evidence="2 3">DSM 16005</strain>
    </source>
</reference>
<dbReference type="EMBL" id="JAGIOI010000001">
    <property type="protein sequence ID" value="MBP2411526.1"/>
    <property type="molecule type" value="Genomic_DNA"/>
</dbReference>
<comment type="caution">
    <text evidence="2">The sequence shown here is derived from an EMBL/GenBank/DDBJ whole genome shotgun (WGS) entry which is preliminary data.</text>
</comment>